<reference evidence="1 2" key="1">
    <citation type="submission" date="2020-12" db="EMBL/GenBank/DDBJ databases">
        <authorList>
            <person name="Esmael A."/>
        </authorList>
    </citation>
    <scope>NUCLEOTIDE SEQUENCE [LARGE SCALE GENOMIC DNA]</scope>
</reference>
<name>A0A7T7Z847_9CAUD</name>
<organism evidence="1 2">
    <name type="scientific">Salmonella phage SPHG3</name>
    <dbReference type="NCBI Taxonomy" id="2801526"/>
    <lineage>
        <taxon>Viruses</taxon>
        <taxon>Duplodnaviria</taxon>
        <taxon>Heunggongvirae</taxon>
        <taxon>Uroviricota</taxon>
        <taxon>Caudoviricetes</taxon>
        <taxon>Pantevenvirales</taxon>
        <taxon>Ackermannviridae</taxon>
        <taxon>Cvivirinae</taxon>
        <taxon>Kuttervirus</taxon>
        <taxon>Kuttervirus STW77</taxon>
    </lineage>
</organism>
<protein>
    <submittedName>
        <fullName evidence="1">Neck protein</fullName>
    </submittedName>
</protein>
<dbReference type="Proteomes" id="UP000595307">
    <property type="component" value="Segment"/>
</dbReference>
<sequence>MMFAHCGLLYLICSKRGITMAVNKIRDKKSFMNYVLRKLGAPVIQINLDSSQVEDAVDDALQKFWEYHRDGSQDAFFLYQVKQEDIDKGYIEFPDDIDDVIEVIPGPPIESIGNWATPQWQMAQAMLVPKAALVSIRLIDYVSMQQRLSDITSVLNVRRNFVYKKFQRRLYPQFAAIVDETLAFRCYQNIDPESEENAEAWNDMWLKAYATALVKRRWAEVLKKARGIRLPGGIELDGDSMFSEAETEIERLEEELRTGQQYPIDFMMG</sequence>
<proteinExistence type="predicted"/>
<evidence type="ECO:0000313" key="1">
    <source>
        <dbReference type="EMBL" id="QQO38997.1"/>
    </source>
</evidence>
<accession>A0A7T7Z847</accession>
<dbReference type="EMBL" id="MW388005">
    <property type="protein sequence ID" value="QQO38997.1"/>
    <property type="molecule type" value="Genomic_DNA"/>
</dbReference>
<evidence type="ECO:0000313" key="2">
    <source>
        <dbReference type="Proteomes" id="UP000595307"/>
    </source>
</evidence>